<keyword evidence="3" id="KW-1185">Reference proteome</keyword>
<reference evidence="2" key="2">
    <citation type="submission" date="2021-02" db="EMBL/GenBank/DDBJ databases">
        <authorList>
            <person name="Kimball J.A."/>
            <person name="Haas M.W."/>
            <person name="Macchietto M."/>
            <person name="Kono T."/>
            <person name="Duquette J."/>
            <person name="Shao M."/>
        </authorList>
    </citation>
    <scope>NUCLEOTIDE SEQUENCE</scope>
    <source>
        <tissue evidence="2">Fresh leaf tissue</tissue>
    </source>
</reference>
<dbReference type="EMBL" id="JAAALK010000285">
    <property type="protein sequence ID" value="KAG8064977.1"/>
    <property type="molecule type" value="Genomic_DNA"/>
</dbReference>
<proteinExistence type="predicted"/>
<organism evidence="2 3">
    <name type="scientific">Zizania palustris</name>
    <name type="common">Northern wild rice</name>
    <dbReference type="NCBI Taxonomy" id="103762"/>
    <lineage>
        <taxon>Eukaryota</taxon>
        <taxon>Viridiplantae</taxon>
        <taxon>Streptophyta</taxon>
        <taxon>Embryophyta</taxon>
        <taxon>Tracheophyta</taxon>
        <taxon>Spermatophyta</taxon>
        <taxon>Magnoliopsida</taxon>
        <taxon>Liliopsida</taxon>
        <taxon>Poales</taxon>
        <taxon>Poaceae</taxon>
        <taxon>BOP clade</taxon>
        <taxon>Oryzoideae</taxon>
        <taxon>Oryzeae</taxon>
        <taxon>Zizaniinae</taxon>
        <taxon>Zizania</taxon>
    </lineage>
</organism>
<evidence type="ECO:0000256" key="1">
    <source>
        <dbReference type="SAM" id="MobiDB-lite"/>
    </source>
</evidence>
<feature type="region of interest" description="Disordered" evidence="1">
    <location>
        <begin position="38"/>
        <end position="111"/>
    </location>
</feature>
<accession>A0A8J5SBN1</accession>
<evidence type="ECO:0000313" key="2">
    <source>
        <dbReference type="EMBL" id="KAG8064977.1"/>
    </source>
</evidence>
<dbReference type="AlphaFoldDB" id="A0A8J5SBN1"/>
<reference evidence="2" key="1">
    <citation type="journal article" date="2021" name="bioRxiv">
        <title>Whole Genome Assembly and Annotation of Northern Wild Rice, Zizania palustris L., Supports a Whole Genome Duplication in the Zizania Genus.</title>
        <authorList>
            <person name="Haas M."/>
            <person name="Kono T."/>
            <person name="Macchietto M."/>
            <person name="Millas R."/>
            <person name="McGilp L."/>
            <person name="Shao M."/>
            <person name="Duquette J."/>
            <person name="Hirsch C.N."/>
            <person name="Kimball J."/>
        </authorList>
    </citation>
    <scope>NUCLEOTIDE SEQUENCE</scope>
    <source>
        <tissue evidence="2">Fresh leaf tissue</tissue>
    </source>
</reference>
<protein>
    <submittedName>
        <fullName evidence="2">Uncharacterized protein</fullName>
    </submittedName>
</protein>
<sequence>MLVETHTNYGIAVPVPHPDVQLLASELMDNLLQRRVRSCGGNQGTEDDDRGDHQRFSPAASRQTKDFEVAYAGEQHGGHDTEYVTPAGATSQGASALEMEESGAERGRERV</sequence>
<comment type="caution">
    <text evidence="2">The sequence shown here is derived from an EMBL/GenBank/DDBJ whole genome shotgun (WGS) entry which is preliminary data.</text>
</comment>
<gene>
    <name evidence="2" type="ORF">GUJ93_ZPchr0004g40319</name>
</gene>
<evidence type="ECO:0000313" key="3">
    <source>
        <dbReference type="Proteomes" id="UP000729402"/>
    </source>
</evidence>
<dbReference type="Proteomes" id="UP000729402">
    <property type="component" value="Unassembled WGS sequence"/>
</dbReference>
<name>A0A8J5SBN1_ZIZPA</name>